<dbReference type="PANTHER" id="PTHR43053">
    <property type="entry name" value="GLYCOSIDASE FAMILY 31"/>
    <property type="match status" value="1"/>
</dbReference>
<dbReference type="InterPro" id="IPR038417">
    <property type="entry name" value="Alpga-gal_N_sf"/>
</dbReference>
<sequence length="716" mass="79114">MTMASPIVHLRRDDTSVVVSLTDNRLPRILHWGRDLGVLAPEDLDALELSTRPAIGDSPVTYPQPVPVLPQLAEGWLGTPGIAGSRAGRAWAPQFLVTDSVLHDDDPRGAASLTIEAADTVSELSLTIELRLEPSGLLRSRARLRNLGAAYRLDRLELALPVPDRADELLDLTGRWALERVPQRHAFPLGRWERESRGGKPGLDAPTVLLAGEHGFGFRRGEVWGAHLGWSGNQTLAAERTPAGSRLLRGGELLLPDELVLGAGEDFTTPWLFGSWGDGLDELSSRFHRFLRSRASHPATPRPVLVNTWEAVYFDHDLDRLVTLAERSAALGAERFVVDDGWFLGRRDDTTSLGDWIVDPDVWPTGLEPLADRVRELGMEFGLWFEPEMTNLDSELAREHPEWIFDAGHGPGLPSRHQHVLDLGHEDAYTLVRDRISLLVKRLGIAYIKWDHNRFLTDAGHSPGGHPGVRRQTQQVYRMMDELRAAHPGLEIESCASGGGRIDLGVIEHTDRVWDSDCNDPHERIDIQRWTTLLLPPELQGTHIGAEESHTTHRTAPLAFRAATVLWGHLGVELELTAIDDATFEAVRNWVRAHQELRPLLHAGTVVHADTPPETRLDGVVSPDRTAAVYQFAVLHRPAAWPPSRLHLPGLDPARRYRVEELAITDAVPAGQRPPWLDRGGVTLPGAVLAEHGLEAPSLDVDRSVLLKVTTSDAAA</sequence>
<dbReference type="InterPro" id="IPR031705">
    <property type="entry name" value="Glyco_hydro_36_C"/>
</dbReference>
<evidence type="ECO:0000313" key="8">
    <source>
        <dbReference type="EMBL" id="MBE1875367.1"/>
    </source>
</evidence>
<dbReference type="InterPro" id="IPR031704">
    <property type="entry name" value="Glyco_hydro_36_N"/>
</dbReference>
<keyword evidence="4 5" id="KW-0326">Glycosidase</keyword>
<dbReference type="Pfam" id="PF16874">
    <property type="entry name" value="Glyco_hydro_36C"/>
    <property type="match status" value="1"/>
</dbReference>
<dbReference type="Proteomes" id="UP000625527">
    <property type="component" value="Unassembled WGS sequence"/>
</dbReference>
<dbReference type="CDD" id="cd14791">
    <property type="entry name" value="GH36"/>
    <property type="match status" value="1"/>
</dbReference>
<dbReference type="InterPro" id="IPR050985">
    <property type="entry name" value="Alpha-glycosidase_related"/>
</dbReference>
<evidence type="ECO:0000256" key="5">
    <source>
        <dbReference type="PIRNR" id="PIRNR005536"/>
    </source>
</evidence>
<comment type="similarity">
    <text evidence="5">Belongs to the glycosyl hydrolase.</text>
</comment>
<dbReference type="InterPro" id="IPR013785">
    <property type="entry name" value="Aldolase_TIM"/>
</dbReference>
<organism evidence="8 9">
    <name type="scientific">Myceligenerans pegani</name>
    <dbReference type="NCBI Taxonomy" id="2776917"/>
    <lineage>
        <taxon>Bacteria</taxon>
        <taxon>Bacillati</taxon>
        <taxon>Actinomycetota</taxon>
        <taxon>Actinomycetes</taxon>
        <taxon>Micrococcales</taxon>
        <taxon>Promicromonosporaceae</taxon>
        <taxon>Myceligenerans</taxon>
    </lineage>
</organism>
<keyword evidence="9" id="KW-1185">Reference proteome</keyword>
<feature type="domain" description="Glycosyl hydrolase family 36 N-terminal" evidence="7">
    <location>
        <begin position="26"/>
        <end position="257"/>
    </location>
</feature>
<evidence type="ECO:0000259" key="6">
    <source>
        <dbReference type="Pfam" id="PF16874"/>
    </source>
</evidence>
<evidence type="ECO:0000256" key="2">
    <source>
        <dbReference type="ARBA" id="ARBA00012755"/>
    </source>
</evidence>
<evidence type="ECO:0000256" key="4">
    <source>
        <dbReference type="ARBA" id="ARBA00023295"/>
    </source>
</evidence>
<dbReference type="InterPro" id="IPR013780">
    <property type="entry name" value="Glyco_hydro_b"/>
</dbReference>
<dbReference type="PANTHER" id="PTHR43053:SF3">
    <property type="entry name" value="ALPHA-GALACTOSIDASE C-RELATED"/>
    <property type="match status" value="1"/>
</dbReference>
<comment type="caution">
    <text evidence="8">The sequence shown here is derived from an EMBL/GenBank/DDBJ whole genome shotgun (WGS) entry which is preliminary data.</text>
</comment>
<proteinExistence type="inferred from homology"/>
<protein>
    <recommendedName>
        <fullName evidence="2 5">Alpha-galactosidase</fullName>
        <ecNumber evidence="2 5">3.2.1.22</ecNumber>
    </recommendedName>
</protein>
<dbReference type="PIRSF" id="PIRSF005536">
    <property type="entry name" value="Agal"/>
    <property type="match status" value="1"/>
</dbReference>
<dbReference type="PRINTS" id="PR00743">
    <property type="entry name" value="GLHYDRLASE36"/>
</dbReference>
<dbReference type="EC" id="3.2.1.22" evidence="2 5"/>
<dbReference type="Pfam" id="PF02065">
    <property type="entry name" value="Melibiase"/>
    <property type="match status" value="1"/>
</dbReference>
<gene>
    <name evidence="8" type="ORF">IHE71_06545</name>
</gene>
<evidence type="ECO:0000256" key="1">
    <source>
        <dbReference type="ARBA" id="ARBA00001255"/>
    </source>
</evidence>
<dbReference type="EMBL" id="JADAQT010000062">
    <property type="protein sequence ID" value="MBE1875367.1"/>
    <property type="molecule type" value="Genomic_DNA"/>
</dbReference>
<dbReference type="InterPro" id="IPR002252">
    <property type="entry name" value="Glyco_hydro_36"/>
</dbReference>
<dbReference type="InterPro" id="IPR017853">
    <property type="entry name" value="GH"/>
</dbReference>
<dbReference type="Gene3D" id="3.20.20.70">
    <property type="entry name" value="Aldolase class I"/>
    <property type="match status" value="1"/>
</dbReference>
<comment type="catalytic activity">
    <reaction evidence="1 5">
        <text>Hydrolysis of terminal, non-reducing alpha-D-galactose residues in alpha-D-galactosides, including galactose oligosaccharides, galactomannans and galactolipids.</text>
        <dbReference type="EC" id="3.2.1.22"/>
    </reaction>
</comment>
<dbReference type="SUPFAM" id="SSF51445">
    <property type="entry name" value="(Trans)glycosidases"/>
    <property type="match status" value="1"/>
</dbReference>
<accession>A0ABR9MVF3</accession>
<keyword evidence="3 5" id="KW-0378">Hydrolase</keyword>
<dbReference type="Pfam" id="PF16875">
    <property type="entry name" value="Glyco_hydro_36N"/>
    <property type="match status" value="1"/>
</dbReference>
<reference evidence="8 9" key="1">
    <citation type="submission" date="2020-10" db="EMBL/GenBank/DDBJ databases">
        <title>Myceligenerans pegani sp. nov., an endophytic actinomycete isolated from Peganum harmala L. in Xinjiang, China.</title>
        <authorList>
            <person name="Xin L."/>
        </authorList>
    </citation>
    <scope>NUCLEOTIDE SEQUENCE [LARGE SCALE GENOMIC DNA]</scope>
    <source>
        <strain evidence="8 9">TRM65318</strain>
    </source>
</reference>
<evidence type="ECO:0000313" key="9">
    <source>
        <dbReference type="Proteomes" id="UP000625527"/>
    </source>
</evidence>
<name>A0ABR9MVF3_9MICO</name>
<evidence type="ECO:0000259" key="7">
    <source>
        <dbReference type="Pfam" id="PF16875"/>
    </source>
</evidence>
<feature type="domain" description="Glycosyl hydrolase family 36 C-terminal" evidence="6">
    <location>
        <begin position="620"/>
        <end position="698"/>
    </location>
</feature>
<evidence type="ECO:0000256" key="3">
    <source>
        <dbReference type="ARBA" id="ARBA00022801"/>
    </source>
</evidence>
<dbReference type="Gene3D" id="2.60.40.1180">
    <property type="entry name" value="Golgi alpha-mannosidase II"/>
    <property type="match status" value="1"/>
</dbReference>
<dbReference type="Gene3D" id="2.70.98.60">
    <property type="entry name" value="alpha-galactosidase from lactobacil brevis"/>
    <property type="match status" value="1"/>
</dbReference>